<gene>
    <name evidence="2" type="ORF">E1301_Tti022393</name>
</gene>
<proteinExistence type="predicted"/>
<dbReference type="Proteomes" id="UP000324632">
    <property type="component" value="Chromosome 15"/>
</dbReference>
<reference evidence="2 3" key="1">
    <citation type="journal article" date="2019" name="Mol. Ecol. Resour.">
        <title>Chromosome-level genome assembly of Triplophysa tibetana, a fish adapted to the harsh high-altitude environment of the Tibetan Plateau.</title>
        <authorList>
            <person name="Yang X."/>
            <person name="Liu H."/>
            <person name="Ma Z."/>
            <person name="Zou Y."/>
            <person name="Zou M."/>
            <person name="Mao Y."/>
            <person name="Li X."/>
            <person name="Wang H."/>
            <person name="Chen T."/>
            <person name="Wang W."/>
            <person name="Yang R."/>
        </authorList>
    </citation>
    <scope>NUCLEOTIDE SEQUENCE [LARGE SCALE GENOMIC DNA]</scope>
    <source>
        <strain evidence="2">TTIB1903HZAU</strain>
        <tissue evidence="2">Muscle</tissue>
    </source>
</reference>
<name>A0A5A9NNW0_9TELE</name>
<comment type="caution">
    <text evidence="2">The sequence shown here is derived from an EMBL/GenBank/DDBJ whole genome shotgun (WGS) entry which is preliminary data.</text>
</comment>
<protein>
    <submittedName>
        <fullName evidence="2">Uncharacterized protein</fullName>
    </submittedName>
</protein>
<evidence type="ECO:0000313" key="3">
    <source>
        <dbReference type="Proteomes" id="UP000324632"/>
    </source>
</evidence>
<sequence length="113" mass="12832">MQLRGCRTRHKEDERGCEKHREGEENSLNCAVGTGQDAPLIDQPAMEWLGTGPKVKQPNEVEYYFSRVLEEKSPCPNSQRVPGERQTSLIVCCQLGDEKVSKQTKLHFSCRNV</sequence>
<dbReference type="AlphaFoldDB" id="A0A5A9NNW0"/>
<evidence type="ECO:0000313" key="2">
    <source>
        <dbReference type="EMBL" id="KAA0711692.1"/>
    </source>
</evidence>
<feature type="compositionally biased region" description="Basic and acidic residues" evidence="1">
    <location>
        <begin position="10"/>
        <end position="21"/>
    </location>
</feature>
<evidence type="ECO:0000256" key="1">
    <source>
        <dbReference type="SAM" id="MobiDB-lite"/>
    </source>
</evidence>
<organism evidence="2 3">
    <name type="scientific">Triplophysa tibetana</name>
    <dbReference type="NCBI Taxonomy" id="1572043"/>
    <lineage>
        <taxon>Eukaryota</taxon>
        <taxon>Metazoa</taxon>
        <taxon>Chordata</taxon>
        <taxon>Craniata</taxon>
        <taxon>Vertebrata</taxon>
        <taxon>Euteleostomi</taxon>
        <taxon>Actinopterygii</taxon>
        <taxon>Neopterygii</taxon>
        <taxon>Teleostei</taxon>
        <taxon>Ostariophysi</taxon>
        <taxon>Cypriniformes</taxon>
        <taxon>Nemacheilidae</taxon>
        <taxon>Triplophysa</taxon>
    </lineage>
</organism>
<accession>A0A5A9NNW0</accession>
<keyword evidence="3" id="KW-1185">Reference proteome</keyword>
<feature type="region of interest" description="Disordered" evidence="1">
    <location>
        <begin position="1"/>
        <end position="21"/>
    </location>
</feature>
<dbReference type="EMBL" id="SOYY01000015">
    <property type="protein sequence ID" value="KAA0711692.1"/>
    <property type="molecule type" value="Genomic_DNA"/>
</dbReference>